<comment type="caution">
    <text evidence="6">The sequence shown here is derived from an EMBL/GenBank/DDBJ whole genome shotgun (WGS) entry which is preliminary data.</text>
</comment>
<keyword evidence="3" id="KW-0378">Hydrolase</keyword>
<dbReference type="SUPFAM" id="SSF53822">
    <property type="entry name" value="Periplasmic binding protein-like I"/>
    <property type="match status" value="1"/>
</dbReference>
<dbReference type="InterPro" id="IPR024087">
    <property type="entry name" value="Creatininase-like_sf"/>
</dbReference>
<evidence type="ECO:0000256" key="1">
    <source>
        <dbReference type="ARBA" id="ARBA00001947"/>
    </source>
</evidence>
<gene>
    <name evidence="6" type="ORF">S12H4_13932</name>
</gene>
<feature type="non-terminal residue" evidence="6">
    <location>
        <position position="454"/>
    </location>
</feature>
<dbReference type="Gene3D" id="3.40.50.2300">
    <property type="match status" value="1"/>
</dbReference>
<feature type="domain" description="Periplasmic binding protein" evidence="5">
    <location>
        <begin position="326"/>
        <end position="438"/>
    </location>
</feature>
<dbReference type="Pfam" id="PF13407">
    <property type="entry name" value="Peripla_BP_4"/>
    <property type="match status" value="1"/>
</dbReference>
<dbReference type="AlphaFoldDB" id="X1TF10"/>
<proteinExistence type="predicted"/>
<keyword evidence="4" id="KW-0862">Zinc</keyword>
<dbReference type="InterPro" id="IPR028082">
    <property type="entry name" value="Peripla_BP_I"/>
</dbReference>
<dbReference type="Gene3D" id="3.40.50.10310">
    <property type="entry name" value="Creatininase"/>
    <property type="match status" value="1"/>
</dbReference>
<dbReference type="PANTHER" id="PTHR35005:SF1">
    <property type="entry name" value="2-AMINO-5-FORMYLAMINO-6-RIBOSYLAMINOPYRIMIDIN-4(3H)-ONE 5'-MONOPHOSPHATE DEFORMYLASE"/>
    <property type="match status" value="1"/>
</dbReference>
<accession>X1TF10</accession>
<evidence type="ECO:0000256" key="3">
    <source>
        <dbReference type="ARBA" id="ARBA00022801"/>
    </source>
</evidence>
<dbReference type="Pfam" id="PF02633">
    <property type="entry name" value="Creatininase"/>
    <property type="match status" value="1"/>
</dbReference>
<dbReference type="InterPro" id="IPR025997">
    <property type="entry name" value="SBP_2_dom"/>
</dbReference>
<keyword evidence="2" id="KW-0479">Metal-binding</keyword>
<dbReference type="SUPFAM" id="SSF102215">
    <property type="entry name" value="Creatininase"/>
    <property type="match status" value="1"/>
</dbReference>
<name>X1TF10_9ZZZZ</name>
<dbReference type="GO" id="GO:0016811">
    <property type="term" value="F:hydrolase activity, acting on carbon-nitrogen (but not peptide) bonds, in linear amides"/>
    <property type="evidence" value="ECO:0007669"/>
    <property type="project" value="TreeGrafter"/>
</dbReference>
<evidence type="ECO:0000256" key="4">
    <source>
        <dbReference type="ARBA" id="ARBA00022833"/>
    </source>
</evidence>
<reference evidence="6" key="1">
    <citation type="journal article" date="2014" name="Front. Microbiol.">
        <title>High frequency of phylogenetically diverse reductive dehalogenase-homologous genes in deep subseafloor sedimentary metagenomes.</title>
        <authorList>
            <person name="Kawai M."/>
            <person name="Futagami T."/>
            <person name="Toyoda A."/>
            <person name="Takaki Y."/>
            <person name="Nishi S."/>
            <person name="Hori S."/>
            <person name="Arai W."/>
            <person name="Tsubouchi T."/>
            <person name="Morono Y."/>
            <person name="Uchiyama I."/>
            <person name="Ito T."/>
            <person name="Fujiyama A."/>
            <person name="Inagaki F."/>
            <person name="Takami H."/>
        </authorList>
    </citation>
    <scope>NUCLEOTIDE SEQUENCE</scope>
    <source>
        <strain evidence="6">Expedition CK06-06</strain>
    </source>
</reference>
<dbReference type="GO" id="GO:0009231">
    <property type="term" value="P:riboflavin biosynthetic process"/>
    <property type="evidence" value="ECO:0007669"/>
    <property type="project" value="TreeGrafter"/>
</dbReference>
<dbReference type="GO" id="GO:0046872">
    <property type="term" value="F:metal ion binding"/>
    <property type="evidence" value="ECO:0007669"/>
    <property type="project" value="UniProtKB-KW"/>
</dbReference>
<evidence type="ECO:0000259" key="5">
    <source>
        <dbReference type="Pfam" id="PF13407"/>
    </source>
</evidence>
<dbReference type="PANTHER" id="PTHR35005">
    <property type="entry name" value="3-DEHYDRO-SCYLLO-INOSOSE HYDROLASE"/>
    <property type="match status" value="1"/>
</dbReference>
<protein>
    <recommendedName>
        <fullName evidence="5">Periplasmic binding protein domain-containing protein</fullName>
    </recommendedName>
</protein>
<dbReference type="InterPro" id="IPR003785">
    <property type="entry name" value="Creatininase/forma_Hydrolase"/>
</dbReference>
<organism evidence="6">
    <name type="scientific">marine sediment metagenome</name>
    <dbReference type="NCBI Taxonomy" id="412755"/>
    <lineage>
        <taxon>unclassified sequences</taxon>
        <taxon>metagenomes</taxon>
        <taxon>ecological metagenomes</taxon>
    </lineage>
</organism>
<dbReference type="EMBL" id="BARW01006630">
    <property type="protein sequence ID" value="GAI78609.1"/>
    <property type="molecule type" value="Genomic_DNA"/>
</dbReference>
<feature type="non-terminal residue" evidence="6">
    <location>
        <position position="1"/>
    </location>
</feature>
<evidence type="ECO:0000256" key="2">
    <source>
        <dbReference type="ARBA" id="ARBA00022723"/>
    </source>
</evidence>
<evidence type="ECO:0000313" key="6">
    <source>
        <dbReference type="EMBL" id="GAI78609.1"/>
    </source>
</evidence>
<comment type="cofactor">
    <cofactor evidence="1">
        <name>Zn(2+)</name>
        <dbReference type="ChEBI" id="CHEBI:29105"/>
    </cofactor>
</comment>
<sequence>DKGTLGREIMTENIHYEKLTWTEINEAVKENKIILLPIGSIEDHARHLPLDTDSFIVTEVCKRVATFFRGQVLVMPTVVYGYHPYRMDFPGGITISWEVFTKLLEEITLCLAHHGFKKILLINGHGSNHPLVQIAARRVMLEYPDVQCAMLSLWEIEEFQDAFREVRESEYPGGASHAGEVETSIYLALASQNVKMAEATKDISFPKSKYFYTDLASEKSPKTSTPVKMMEWWSTLSKTGAIGDPTKATKEKGIKLLNAMVEGLRKIIIDFKDRPVREIEDKHVHKVDAPSFYRYPKKQIQHPIKIVYISPEMESSDVYKIPVEFMYKAIADAKKANIEINISCKSSPSHDYKHQIQSIERFIQLGIDALIIHPADLKPLKPIIQQAIESGVYVVLVNLLKTEEYADLNITSYIGFDNYISGQLSAYATVDYLGGPGSLGRNKTESPSVDLYLD</sequence>